<protein>
    <submittedName>
        <fullName evidence="2">Kinesin-like protein</fullName>
    </submittedName>
</protein>
<evidence type="ECO:0000313" key="2">
    <source>
        <dbReference type="EMBL" id="PSS36084.1"/>
    </source>
</evidence>
<name>A0A2R6S1B7_ACTCC</name>
<feature type="compositionally biased region" description="Polar residues" evidence="1">
    <location>
        <begin position="12"/>
        <end position="21"/>
    </location>
</feature>
<feature type="region of interest" description="Disordered" evidence="1">
    <location>
        <begin position="1"/>
        <end position="21"/>
    </location>
</feature>
<evidence type="ECO:0000313" key="3">
    <source>
        <dbReference type="Proteomes" id="UP000241394"/>
    </source>
</evidence>
<sequence length="349" mass="38920">MEAVLGGPKSQVWENGESNGGVSNAEAKEVVKILKDREGSMLESKVNKRVVVVTPDHIASYLGYTRPRPDEVQYPHPNYAHLSPEQYAEIVCANPSQFRGKFSAGMLKYKLYVGDYSRIQNGDKQAQHAFCANDHPIDAKSQSMSRDATSTTSTQEPISKDIKRRIDEWFWVLLCRQTEITEEQKKDYNYFQHQGILEAHLGSSTASSGFRTTSRSGIQSALETEELPVVDSWLSQVESELNKAKLTLAAIDQLKADLAPAKQAQDASFVAETLAQNEVAATRSWPKRNRHFKISSSFKCLGKAALVAKYLEAPKPYSPLILPDFNEEEYLNLSIEEGSEEAQANEGNQ</sequence>
<feature type="region of interest" description="Disordered" evidence="1">
    <location>
        <begin position="137"/>
        <end position="157"/>
    </location>
</feature>
<dbReference type="Gramene" id="PSS36084">
    <property type="protein sequence ID" value="PSS36084"/>
    <property type="gene ID" value="CEY00_Acc00584"/>
</dbReference>
<proteinExistence type="predicted"/>
<comment type="caution">
    <text evidence="2">The sequence shown here is derived from an EMBL/GenBank/DDBJ whole genome shotgun (WGS) entry which is preliminary data.</text>
</comment>
<organism evidence="2 3">
    <name type="scientific">Actinidia chinensis var. chinensis</name>
    <name type="common">Chinese soft-hair kiwi</name>
    <dbReference type="NCBI Taxonomy" id="1590841"/>
    <lineage>
        <taxon>Eukaryota</taxon>
        <taxon>Viridiplantae</taxon>
        <taxon>Streptophyta</taxon>
        <taxon>Embryophyta</taxon>
        <taxon>Tracheophyta</taxon>
        <taxon>Spermatophyta</taxon>
        <taxon>Magnoliopsida</taxon>
        <taxon>eudicotyledons</taxon>
        <taxon>Gunneridae</taxon>
        <taxon>Pentapetalae</taxon>
        <taxon>asterids</taxon>
        <taxon>Ericales</taxon>
        <taxon>Actinidiaceae</taxon>
        <taxon>Actinidia</taxon>
    </lineage>
</organism>
<dbReference type="InParanoid" id="A0A2R6S1B7"/>
<dbReference type="AlphaFoldDB" id="A0A2R6S1B7"/>
<reference evidence="2 3" key="1">
    <citation type="submission" date="2017-07" db="EMBL/GenBank/DDBJ databases">
        <title>An improved, manually edited Actinidia chinensis var. chinensis (kiwifruit) genome highlights the challenges associated with draft genomes and gene prediction in plants.</title>
        <authorList>
            <person name="Pilkington S."/>
            <person name="Crowhurst R."/>
            <person name="Hilario E."/>
            <person name="Nardozza S."/>
            <person name="Fraser L."/>
            <person name="Peng Y."/>
            <person name="Gunaseelan K."/>
            <person name="Simpson R."/>
            <person name="Tahir J."/>
            <person name="Deroles S."/>
            <person name="Templeton K."/>
            <person name="Luo Z."/>
            <person name="Davy M."/>
            <person name="Cheng C."/>
            <person name="Mcneilage M."/>
            <person name="Scaglione D."/>
            <person name="Liu Y."/>
            <person name="Zhang Q."/>
            <person name="Datson P."/>
            <person name="De Silva N."/>
            <person name="Gardiner S."/>
            <person name="Bassett H."/>
            <person name="Chagne D."/>
            <person name="Mccallum J."/>
            <person name="Dzierzon H."/>
            <person name="Deng C."/>
            <person name="Wang Y.-Y."/>
            <person name="Barron N."/>
            <person name="Manako K."/>
            <person name="Bowen J."/>
            <person name="Foster T."/>
            <person name="Erridge Z."/>
            <person name="Tiffin H."/>
            <person name="Waite C."/>
            <person name="Davies K."/>
            <person name="Grierson E."/>
            <person name="Laing W."/>
            <person name="Kirk R."/>
            <person name="Chen X."/>
            <person name="Wood M."/>
            <person name="Montefiori M."/>
            <person name="Brummell D."/>
            <person name="Schwinn K."/>
            <person name="Catanach A."/>
            <person name="Fullerton C."/>
            <person name="Li D."/>
            <person name="Meiyalaghan S."/>
            <person name="Nieuwenhuizen N."/>
            <person name="Read N."/>
            <person name="Prakash R."/>
            <person name="Hunter D."/>
            <person name="Zhang H."/>
            <person name="Mckenzie M."/>
            <person name="Knabel M."/>
            <person name="Harris A."/>
            <person name="Allan A."/>
            <person name="Chen A."/>
            <person name="Janssen B."/>
            <person name="Plunkett B."/>
            <person name="Dwamena C."/>
            <person name="Voogd C."/>
            <person name="Leif D."/>
            <person name="Lafferty D."/>
            <person name="Souleyre E."/>
            <person name="Varkonyi-Gasic E."/>
            <person name="Gambi F."/>
            <person name="Hanley J."/>
            <person name="Yao J.-L."/>
            <person name="Cheung J."/>
            <person name="David K."/>
            <person name="Warren B."/>
            <person name="Marsh K."/>
            <person name="Snowden K."/>
            <person name="Lin-Wang K."/>
            <person name="Brian L."/>
            <person name="Martinez-Sanchez M."/>
            <person name="Wang M."/>
            <person name="Ileperuma N."/>
            <person name="Macnee N."/>
            <person name="Campin R."/>
            <person name="Mcatee P."/>
            <person name="Drummond R."/>
            <person name="Espley R."/>
            <person name="Ireland H."/>
            <person name="Wu R."/>
            <person name="Atkinson R."/>
            <person name="Karunairetnam S."/>
            <person name="Bulley S."/>
            <person name="Chunkath S."/>
            <person name="Hanley Z."/>
            <person name="Storey R."/>
            <person name="Thrimawithana A."/>
            <person name="Thomson S."/>
            <person name="David C."/>
            <person name="Testolin R."/>
        </authorList>
    </citation>
    <scope>NUCLEOTIDE SEQUENCE [LARGE SCALE GENOMIC DNA]</scope>
    <source>
        <strain evidence="3">cv. Red5</strain>
        <tissue evidence="2">Young leaf</tissue>
    </source>
</reference>
<dbReference type="Proteomes" id="UP000241394">
    <property type="component" value="Chromosome LG1"/>
</dbReference>
<reference evidence="3" key="2">
    <citation type="journal article" date="2018" name="BMC Genomics">
        <title>A manually annotated Actinidia chinensis var. chinensis (kiwifruit) genome highlights the challenges associated with draft genomes and gene prediction in plants.</title>
        <authorList>
            <person name="Pilkington S.M."/>
            <person name="Crowhurst R."/>
            <person name="Hilario E."/>
            <person name="Nardozza S."/>
            <person name="Fraser L."/>
            <person name="Peng Y."/>
            <person name="Gunaseelan K."/>
            <person name="Simpson R."/>
            <person name="Tahir J."/>
            <person name="Deroles S.C."/>
            <person name="Templeton K."/>
            <person name="Luo Z."/>
            <person name="Davy M."/>
            <person name="Cheng C."/>
            <person name="McNeilage M."/>
            <person name="Scaglione D."/>
            <person name="Liu Y."/>
            <person name="Zhang Q."/>
            <person name="Datson P."/>
            <person name="De Silva N."/>
            <person name="Gardiner S.E."/>
            <person name="Bassett H."/>
            <person name="Chagne D."/>
            <person name="McCallum J."/>
            <person name="Dzierzon H."/>
            <person name="Deng C."/>
            <person name="Wang Y.Y."/>
            <person name="Barron L."/>
            <person name="Manako K."/>
            <person name="Bowen J."/>
            <person name="Foster T.M."/>
            <person name="Erridge Z.A."/>
            <person name="Tiffin H."/>
            <person name="Waite C.N."/>
            <person name="Davies K.M."/>
            <person name="Grierson E.P."/>
            <person name="Laing W.A."/>
            <person name="Kirk R."/>
            <person name="Chen X."/>
            <person name="Wood M."/>
            <person name="Montefiori M."/>
            <person name="Brummell D.A."/>
            <person name="Schwinn K.E."/>
            <person name="Catanach A."/>
            <person name="Fullerton C."/>
            <person name="Li D."/>
            <person name="Meiyalaghan S."/>
            <person name="Nieuwenhuizen N."/>
            <person name="Read N."/>
            <person name="Prakash R."/>
            <person name="Hunter D."/>
            <person name="Zhang H."/>
            <person name="McKenzie M."/>
            <person name="Knabel M."/>
            <person name="Harris A."/>
            <person name="Allan A.C."/>
            <person name="Gleave A."/>
            <person name="Chen A."/>
            <person name="Janssen B.J."/>
            <person name="Plunkett B."/>
            <person name="Ampomah-Dwamena C."/>
            <person name="Voogd C."/>
            <person name="Leif D."/>
            <person name="Lafferty D."/>
            <person name="Souleyre E.J.F."/>
            <person name="Varkonyi-Gasic E."/>
            <person name="Gambi F."/>
            <person name="Hanley J."/>
            <person name="Yao J.L."/>
            <person name="Cheung J."/>
            <person name="David K.M."/>
            <person name="Warren B."/>
            <person name="Marsh K."/>
            <person name="Snowden K.C."/>
            <person name="Lin-Wang K."/>
            <person name="Brian L."/>
            <person name="Martinez-Sanchez M."/>
            <person name="Wang M."/>
            <person name="Ileperuma N."/>
            <person name="Macnee N."/>
            <person name="Campin R."/>
            <person name="McAtee P."/>
            <person name="Drummond R.S.M."/>
            <person name="Espley R.V."/>
            <person name="Ireland H.S."/>
            <person name="Wu R."/>
            <person name="Atkinson R.G."/>
            <person name="Karunairetnam S."/>
            <person name="Bulley S."/>
            <person name="Chunkath S."/>
            <person name="Hanley Z."/>
            <person name="Storey R."/>
            <person name="Thrimawithana A.H."/>
            <person name="Thomson S."/>
            <person name="David C."/>
            <person name="Testolin R."/>
            <person name="Huang H."/>
            <person name="Hellens R.P."/>
            <person name="Schaffer R.J."/>
        </authorList>
    </citation>
    <scope>NUCLEOTIDE SEQUENCE [LARGE SCALE GENOMIC DNA]</scope>
    <source>
        <strain evidence="3">cv. Red5</strain>
    </source>
</reference>
<dbReference type="EMBL" id="NKQK01000001">
    <property type="protein sequence ID" value="PSS36084.1"/>
    <property type="molecule type" value="Genomic_DNA"/>
</dbReference>
<keyword evidence="3" id="KW-1185">Reference proteome</keyword>
<feature type="compositionally biased region" description="Polar residues" evidence="1">
    <location>
        <begin position="140"/>
        <end position="157"/>
    </location>
</feature>
<accession>A0A2R6S1B7</accession>
<evidence type="ECO:0000256" key="1">
    <source>
        <dbReference type="SAM" id="MobiDB-lite"/>
    </source>
</evidence>
<gene>
    <name evidence="2" type="ORF">CEY00_Acc00584</name>
</gene>